<dbReference type="InterPro" id="IPR001055">
    <property type="entry name" value="Adrenodoxin-like"/>
</dbReference>
<sequence length="108" mass="11322">MSALEVTFVEEDGTVRTVAADAGQTLMEAGKGNGVVGILADCGGSCACATCHVYVDADWLEAVGAPDDVEAEMLDMVSDVRRDTSRLACQIRLTDRLNGLRVAVAPYA</sequence>
<proteinExistence type="inferred from homology"/>
<dbReference type="PANTHER" id="PTHR23426">
    <property type="entry name" value="FERREDOXIN/ADRENODOXIN"/>
    <property type="match status" value="1"/>
</dbReference>
<evidence type="ECO:0000313" key="9">
    <source>
        <dbReference type="Proteomes" id="UP000539175"/>
    </source>
</evidence>
<evidence type="ECO:0000256" key="5">
    <source>
        <dbReference type="ARBA" id="ARBA00023014"/>
    </source>
</evidence>
<keyword evidence="4" id="KW-0408">Iron</keyword>
<comment type="caution">
    <text evidence="8">The sequence shown here is derived from an EMBL/GenBank/DDBJ whole genome shotgun (WGS) entry which is preliminary data.</text>
</comment>
<feature type="domain" description="2Fe-2S ferredoxin-type" evidence="7">
    <location>
        <begin position="4"/>
        <end position="108"/>
    </location>
</feature>
<dbReference type="GO" id="GO:0051537">
    <property type="term" value="F:2 iron, 2 sulfur cluster binding"/>
    <property type="evidence" value="ECO:0007669"/>
    <property type="project" value="UniProtKB-KW"/>
</dbReference>
<comment type="cofactor">
    <cofactor evidence="6">
        <name>[2Fe-2S] cluster</name>
        <dbReference type="ChEBI" id="CHEBI:190135"/>
    </cofactor>
</comment>
<dbReference type="InterPro" id="IPR018298">
    <property type="entry name" value="Adrenodoxin_Fe-S_BS"/>
</dbReference>
<accession>A0A7X0EDY4</accession>
<dbReference type="SUPFAM" id="SSF54292">
    <property type="entry name" value="2Fe-2S ferredoxin-like"/>
    <property type="match status" value="1"/>
</dbReference>
<dbReference type="PRINTS" id="PR00355">
    <property type="entry name" value="ADRENODOXIN"/>
</dbReference>
<reference evidence="8 9" key="1">
    <citation type="submission" date="2020-08" db="EMBL/GenBank/DDBJ databases">
        <title>Genomic Encyclopedia of Type Strains, Phase IV (KMG-IV): sequencing the most valuable type-strain genomes for metagenomic binning, comparative biology and taxonomic classification.</title>
        <authorList>
            <person name="Goeker M."/>
        </authorList>
    </citation>
    <scope>NUCLEOTIDE SEQUENCE [LARGE SCALE GENOMIC DNA]</scope>
    <source>
        <strain evidence="8 9">DSM 22198</strain>
    </source>
</reference>
<dbReference type="Gene3D" id="3.10.20.30">
    <property type="match status" value="1"/>
</dbReference>
<dbReference type="RefSeq" id="WP_184803642.1">
    <property type="nucleotide sequence ID" value="NZ_JACIIZ010000011.1"/>
</dbReference>
<protein>
    <submittedName>
        <fullName evidence="8">2Fe-2S ferredoxin</fullName>
    </submittedName>
</protein>
<evidence type="ECO:0000256" key="2">
    <source>
        <dbReference type="ARBA" id="ARBA00022714"/>
    </source>
</evidence>
<dbReference type="GO" id="GO:0009055">
    <property type="term" value="F:electron transfer activity"/>
    <property type="evidence" value="ECO:0007669"/>
    <property type="project" value="TreeGrafter"/>
</dbReference>
<dbReference type="AlphaFoldDB" id="A0A7X0EDY4"/>
<comment type="similarity">
    <text evidence="1">Belongs to the adrenodoxin/putidaredoxin family.</text>
</comment>
<evidence type="ECO:0000313" key="8">
    <source>
        <dbReference type="EMBL" id="MBB6253317.1"/>
    </source>
</evidence>
<dbReference type="PROSITE" id="PS00814">
    <property type="entry name" value="ADX"/>
    <property type="match status" value="1"/>
</dbReference>
<evidence type="ECO:0000259" key="7">
    <source>
        <dbReference type="PROSITE" id="PS51085"/>
    </source>
</evidence>
<keyword evidence="2" id="KW-0001">2Fe-2S</keyword>
<dbReference type="PANTHER" id="PTHR23426:SF65">
    <property type="entry name" value="FERREDOXIN-2, MITOCHONDRIAL"/>
    <property type="match status" value="1"/>
</dbReference>
<evidence type="ECO:0000256" key="1">
    <source>
        <dbReference type="ARBA" id="ARBA00010914"/>
    </source>
</evidence>
<evidence type="ECO:0000256" key="6">
    <source>
        <dbReference type="ARBA" id="ARBA00034078"/>
    </source>
</evidence>
<dbReference type="Proteomes" id="UP000539175">
    <property type="component" value="Unassembled WGS sequence"/>
</dbReference>
<gene>
    <name evidence="8" type="ORF">FHS74_003886</name>
</gene>
<dbReference type="EMBL" id="JACIIZ010000011">
    <property type="protein sequence ID" value="MBB6253317.1"/>
    <property type="molecule type" value="Genomic_DNA"/>
</dbReference>
<keyword evidence="5" id="KW-0411">Iron-sulfur</keyword>
<evidence type="ECO:0000256" key="3">
    <source>
        <dbReference type="ARBA" id="ARBA00022723"/>
    </source>
</evidence>
<dbReference type="CDD" id="cd00207">
    <property type="entry name" value="fer2"/>
    <property type="match status" value="1"/>
</dbReference>
<dbReference type="InterPro" id="IPR036010">
    <property type="entry name" value="2Fe-2S_ferredoxin-like_sf"/>
</dbReference>
<dbReference type="PROSITE" id="PS51085">
    <property type="entry name" value="2FE2S_FER_2"/>
    <property type="match status" value="1"/>
</dbReference>
<dbReference type="Pfam" id="PF00111">
    <property type="entry name" value="Fer2"/>
    <property type="match status" value="1"/>
</dbReference>
<evidence type="ECO:0000256" key="4">
    <source>
        <dbReference type="ARBA" id="ARBA00023004"/>
    </source>
</evidence>
<dbReference type="GO" id="GO:0140647">
    <property type="term" value="P:P450-containing electron transport chain"/>
    <property type="evidence" value="ECO:0007669"/>
    <property type="project" value="InterPro"/>
</dbReference>
<organism evidence="8 9">
    <name type="scientific">Nitrospirillum iridis</name>
    <dbReference type="NCBI Taxonomy" id="765888"/>
    <lineage>
        <taxon>Bacteria</taxon>
        <taxon>Pseudomonadati</taxon>
        <taxon>Pseudomonadota</taxon>
        <taxon>Alphaproteobacteria</taxon>
        <taxon>Rhodospirillales</taxon>
        <taxon>Azospirillaceae</taxon>
        <taxon>Nitrospirillum</taxon>
    </lineage>
</organism>
<dbReference type="InterPro" id="IPR012675">
    <property type="entry name" value="Beta-grasp_dom_sf"/>
</dbReference>
<keyword evidence="3" id="KW-0479">Metal-binding</keyword>
<dbReference type="GO" id="GO:0046872">
    <property type="term" value="F:metal ion binding"/>
    <property type="evidence" value="ECO:0007669"/>
    <property type="project" value="UniProtKB-KW"/>
</dbReference>
<dbReference type="InterPro" id="IPR001041">
    <property type="entry name" value="2Fe-2S_ferredoxin-type"/>
</dbReference>
<name>A0A7X0EDY4_9PROT</name>
<keyword evidence="9" id="KW-1185">Reference proteome</keyword>